<dbReference type="PANTHER" id="PTHR34300">
    <property type="entry name" value="QUEUOSINE PRECURSOR TRANSPORTER-RELATED"/>
    <property type="match status" value="1"/>
</dbReference>
<feature type="transmembrane region" description="Helical" evidence="1">
    <location>
        <begin position="71"/>
        <end position="92"/>
    </location>
</feature>
<evidence type="ECO:0000256" key="1">
    <source>
        <dbReference type="HAMAP-Rule" id="MF_02088"/>
    </source>
</evidence>
<comment type="caution">
    <text evidence="2">The sequence shown here is derived from an EMBL/GenBank/DDBJ whole genome shotgun (WGS) entry which is preliminary data.</text>
</comment>
<comment type="subcellular location">
    <subcellularLocation>
        <location evidence="1">Cell membrane</location>
        <topology evidence="1">Multi-pass membrane protein</topology>
    </subcellularLocation>
</comment>
<dbReference type="InterPro" id="IPR003744">
    <property type="entry name" value="YhhQ"/>
</dbReference>
<name>A0A7X6L8G4_9NOCA</name>
<feature type="transmembrane region" description="Helical" evidence="1">
    <location>
        <begin position="147"/>
        <end position="169"/>
    </location>
</feature>
<feature type="transmembrane region" description="Helical" evidence="1">
    <location>
        <begin position="104"/>
        <end position="127"/>
    </location>
</feature>
<organism evidence="2 3">
    <name type="scientific">Nocardia gamkensis</name>
    <dbReference type="NCBI Taxonomy" id="352869"/>
    <lineage>
        <taxon>Bacteria</taxon>
        <taxon>Bacillati</taxon>
        <taxon>Actinomycetota</taxon>
        <taxon>Actinomycetes</taxon>
        <taxon>Mycobacteriales</taxon>
        <taxon>Nocardiaceae</taxon>
        <taxon>Nocardia</taxon>
    </lineage>
</organism>
<dbReference type="AlphaFoldDB" id="A0A7X6L8G4"/>
<feature type="transmembrane region" description="Helical" evidence="1">
    <location>
        <begin position="213"/>
        <end position="236"/>
    </location>
</feature>
<evidence type="ECO:0000313" key="3">
    <source>
        <dbReference type="Proteomes" id="UP000540698"/>
    </source>
</evidence>
<feature type="transmembrane region" description="Helical" evidence="1">
    <location>
        <begin position="181"/>
        <end position="207"/>
    </location>
</feature>
<proteinExistence type="inferred from homology"/>
<evidence type="ECO:0000313" key="2">
    <source>
        <dbReference type="EMBL" id="NKY29582.1"/>
    </source>
</evidence>
<keyword evidence="1" id="KW-1133">Transmembrane helix</keyword>
<gene>
    <name evidence="2" type="ORF">HGB38_25705</name>
</gene>
<keyword evidence="1" id="KW-0812">Transmembrane</keyword>
<accession>A0A7X6L8G4</accession>
<dbReference type="NCBIfam" id="TIGR00697">
    <property type="entry name" value="queuosine precursor transporter"/>
    <property type="match status" value="1"/>
</dbReference>
<dbReference type="Pfam" id="PF02592">
    <property type="entry name" value="Vut_1"/>
    <property type="match status" value="1"/>
</dbReference>
<dbReference type="RefSeq" id="WP_157114106.1">
    <property type="nucleotide sequence ID" value="NZ_JAAXOS010000013.1"/>
</dbReference>
<reference evidence="2 3" key="1">
    <citation type="submission" date="2020-04" db="EMBL/GenBank/DDBJ databases">
        <title>MicrobeNet Type strains.</title>
        <authorList>
            <person name="Nicholson A.C."/>
        </authorList>
    </citation>
    <scope>NUCLEOTIDE SEQUENCE [LARGE SCALE GENOMIC DNA]</scope>
    <source>
        <strain evidence="2 3">DSM 44956</strain>
    </source>
</reference>
<dbReference type="GO" id="GO:0022857">
    <property type="term" value="F:transmembrane transporter activity"/>
    <property type="evidence" value="ECO:0007669"/>
    <property type="project" value="UniProtKB-UniRule"/>
</dbReference>
<feature type="transmembrane region" description="Helical" evidence="1">
    <location>
        <begin position="32"/>
        <end position="51"/>
    </location>
</feature>
<comment type="function">
    <text evidence="1">Involved in the import of queuosine (Q) precursors, required for Q precursor salvage.</text>
</comment>
<protein>
    <recommendedName>
        <fullName evidence="1">Probable queuosine precursor transporter</fullName>
        <shortName evidence="1">Q precursor transporter</shortName>
    </recommendedName>
</protein>
<dbReference type="GO" id="GO:0005886">
    <property type="term" value="C:plasma membrane"/>
    <property type="evidence" value="ECO:0007669"/>
    <property type="project" value="UniProtKB-SubCell"/>
</dbReference>
<keyword evidence="3" id="KW-1185">Reference proteome</keyword>
<sequence length="259" mass="28352">MMRVSESKTTQEHGGPGRPADHAAFAQVARGYYAPIVALFTATLIISNICATKGVEFLGDRSVSLGPLQVLPIATDGAFFLFPLAYILGDVLSEVYGFRATRRAIYYGFAALLLTVVCFAIAIRLPAASFYDNQEAFRTVLGTTPRLVIAGLAGYFVGQLLNSATLVLIKERTKEKYLWARLIGSTIVGEFADTLIFCSIAAGAIGIDTWQQFLNYVIIGFLWKTLCEVIVLPITYRVIALLKKHEPSYAPTEVDPLRT</sequence>
<keyword evidence="1" id="KW-1003">Cell membrane</keyword>
<dbReference type="Proteomes" id="UP000540698">
    <property type="component" value="Unassembled WGS sequence"/>
</dbReference>
<dbReference type="HAMAP" id="MF_02088">
    <property type="entry name" value="Q_prec_transport"/>
    <property type="match status" value="1"/>
</dbReference>
<keyword evidence="1" id="KW-0472">Membrane</keyword>
<dbReference type="PANTHER" id="PTHR34300:SF2">
    <property type="entry name" value="QUEUOSINE PRECURSOR TRANSPORTER-RELATED"/>
    <property type="match status" value="1"/>
</dbReference>
<dbReference type="EMBL" id="JAAXOS010000013">
    <property type="protein sequence ID" value="NKY29582.1"/>
    <property type="molecule type" value="Genomic_DNA"/>
</dbReference>
<comment type="similarity">
    <text evidence="1">Belongs to the vitamin uptake transporter (VUT/ECF) (TC 2.A.88) family. Q precursor transporter subfamily.</text>
</comment>
<keyword evidence="1" id="KW-0813">Transport</keyword>